<proteinExistence type="predicted"/>
<feature type="compositionally biased region" description="Pro residues" evidence="1">
    <location>
        <begin position="328"/>
        <end position="337"/>
    </location>
</feature>
<feature type="region of interest" description="Disordered" evidence="1">
    <location>
        <begin position="201"/>
        <end position="224"/>
    </location>
</feature>
<dbReference type="PANTHER" id="PTHR23026">
    <property type="entry name" value="NADPH NITROREDUCTASE"/>
    <property type="match status" value="1"/>
</dbReference>
<comment type="caution">
    <text evidence="2">The sequence shown here is derived from an EMBL/GenBank/DDBJ whole genome shotgun (WGS) entry which is preliminary data.</text>
</comment>
<sequence>MRDTLVGTDVITNAVRLACRAPSLHNSQPWHWTTDGTSAELFLDKTRVLYSTDRSGREAVLSCGAVLDHLTVAMAAAGWDAGIERYPNPNSPVHLANVDFSPMESVTEGHRRRADAILMRRTDRLPFAAPPEWVAVEAQLRRSVTADAVRLDVIADELRAELVQASRLTESLRFYDPYYHEELQWWTAPFPVSEGIPPSSLPTAAESDHVGVGRSFPVSHDERDRRRAYGQDRAKIVVLSTYDNERESVLRCGEMLSAVLLDATMAGLASCTLTHITELRASRDIVASLIGAETTPQVLIRIGTAPEIEDRPPATPRRPTAEVLEVRQPPPKGAVRP</sequence>
<evidence type="ECO:0000313" key="3">
    <source>
        <dbReference type="Proteomes" id="UP000069773"/>
    </source>
</evidence>
<dbReference type="NCBIfam" id="NF047509">
    <property type="entry name" value="Rv3131_FMN_oxido"/>
    <property type="match status" value="1"/>
</dbReference>
<dbReference type="PANTHER" id="PTHR23026:SF123">
    <property type="entry name" value="NAD(P)H NITROREDUCTASE RV3131-RELATED"/>
    <property type="match status" value="1"/>
</dbReference>
<dbReference type="EMBL" id="BCTA01000021">
    <property type="protein sequence ID" value="GAT08099.1"/>
    <property type="molecule type" value="Genomic_DNA"/>
</dbReference>
<dbReference type="Gene3D" id="3.40.109.10">
    <property type="entry name" value="NADH Oxidase"/>
    <property type="match status" value="1"/>
</dbReference>
<organism evidence="2 3">
    <name type="scientific">Mycolicibacterium novocastrense</name>
    <name type="common">Mycobacterium novocastrense</name>
    <dbReference type="NCBI Taxonomy" id="59813"/>
    <lineage>
        <taxon>Bacteria</taxon>
        <taxon>Bacillati</taxon>
        <taxon>Actinomycetota</taxon>
        <taxon>Actinomycetes</taxon>
        <taxon>Mycobacteriales</taxon>
        <taxon>Mycobacteriaceae</taxon>
        <taxon>Mycolicibacterium</taxon>
    </lineage>
</organism>
<dbReference type="InterPro" id="IPR000415">
    <property type="entry name" value="Nitroreductase-like"/>
</dbReference>
<name>A0ABQ0KEX3_MYCNV</name>
<dbReference type="RefSeq" id="WP_067387867.1">
    <property type="nucleotide sequence ID" value="NZ_BCTA01000021.1"/>
</dbReference>
<evidence type="ECO:0000313" key="2">
    <source>
        <dbReference type="EMBL" id="GAT08099.1"/>
    </source>
</evidence>
<keyword evidence="3" id="KW-1185">Reference proteome</keyword>
<accession>A0ABQ0KEX3</accession>
<dbReference type="InterPro" id="IPR050627">
    <property type="entry name" value="Nitroreductase/BluB"/>
</dbReference>
<reference evidence="2 3" key="1">
    <citation type="journal article" date="2016" name="Genome Announc.">
        <title>Draft Genome Sequences of Five Rapidly Growing Mycobacterium Species, M. thermoresistibile, M. fortuitum subsp. acetamidolyticum, M. canariasense, M. brisbanense, and M. novocastrense.</title>
        <authorList>
            <person name="Katahira K."/>
            <person name="Ogura Y."/>
            <person name="Gotoh Y."/>
            <person name="Hayashi T."/>
        </authorList>
    </citation>
    <scope>NUCLEOTIDE SEQUENCE [LARGE SCALE GENOMIC DNA]</scope>
    <source>
        <strain evidence="2 3">JCM18114</strain>
    </source>
</reference>
<evidence type="ECO:0000256" key="1">
    <source>
        <dbReference type="SAM" id="MobiDB-lite"/>
    </source>
</evidence>
<protein>
    <submittedName>
        <fullName evidence="2">NAD(P)H nitroreductase Acg</fullName>
    </submittedName>
</protein>
<gene>
    <name evidence="2" type="ORF">RMCN_1232</name>
</gene>
<dbReference type="SUPFAM" id="SSF55469">
    <property type="entry name" value="FMN-dependent nitroreductase-like"/>
    <property type="match status" value="2"/>
</dbReference>
<feature type="region of interest" description="Disordered" evidence="1">
    <location>
        <begin position="305"/>
        <end position="337"/>
    </location>
</feature>
<dbReference type="Proteomes" id="UP000069773">
    <property type="component" value="Unassembled WGS sequence"/>
</dbReference>